<dbReference type="EMBL" id="QQTP01000018">
    <property type="protein sequence ID" value="RDJ20449.1"/>
    <property type="molecule type" value="Genomic_DNA"/>
</dbReference>
<evidence type="ECO:0000313" key="1">
    <source>
        <dbReference type="EMBL" id="RDJ20449.1"/>
    </source>
</evidence>
<dbReference type="Proteomes" id="UP000255207">
    <property type="component" value="Unassembled WGS sequence"/>
</dbReference>
<protein>
    <submittedName>
        <fullName evidence="1">Type II toxin-antitoxin system RelE/ParE family toxin</fullName>
    </submittedName>
</protein>
<reference evidence="2" key="1">
    <citation type="submission" date="2018-07" db="EMBL/GenBank/DDBJ databases">
        <authorList>
            <person name="Safronova V.I."/>
            <person name="Chirak E.R."/>
            <person name="Sazanova A.L."/>
        </authorList>
    </citation>
    <scope>NUCLEOTIDE SEQUENCE [LARGE SCALE GENOMIC DNA]</scope>
    <source>
        <strain evidence="2">RCAM04685</strain>
    </source>
</reference>
<evidence type="ECO:0000313" key="2">
    <source>
        <dbReference type="Proteomes" id="UP000255207"/>
    </source>
</evidence>
<name>A0A370KZL0_9HYPH</name>
<comment type="caution">
    <text evidence="1">The sequence shown here is derived from an EMBL/GenBank/DDBJ whole genome shotgun (WGS) entry which is preliminary data.</text>
</comment>
<dbReference type="AlphaFoldDB" id="A0A370KZL0"/>
<dbReference type="RefSeq" id="WP_114831903.1">
    <property type="nucleotide sequence ID" value="NZ_QQTO01000010.1"/>
</dbReference>
<proteinExistence type="predicted"/>
<dbReference type="InterPro" id="IPR009241">
    <property type="entry name" value="HigB-like"/>
</dbReference>
<keyword evidence="2" id="KW-1185">Reference proteome</keyword>
<dbReference type="OrthoDB" id="3233388at2"/>
<accession>A0A370KZL0</accession>
<dbReference type="Pfam" id="PF05973">
    <property type="entry name" value="Gp49"/>
    <property type="match status" value="1"/>
</dbReference>
<gene>
    <name evidence="1" type="ORF">DWE98_24305</name>
</gene>
<organism evidence="1 2">
    <name type="scientific">Bosea caraganae</name>
    <dbReference type="NCBI Taxonomy" id="2763117"/>
    <lineage>
        <taxon>Bacteria</taxon>
        <taxon>Pseudomonadati</taxon>
        <taxon>Pseudomonadota</taxon>
        <taxon>Alphaproteobacteria</taxon>
        <taxon>Hyphomicrobiales</taxon>
        <taxon>Boseaceae</taxon>
        <taxon>Bosea</taxon>
    </lineage>
</organism>
<sequence length="118" mass="13386">MAGEGEERTIPVFFYRTKAGNEPVRDWLRELDAADRQVIGLDLLRVQTQWPIGMPVCRSLGGGLWEVRSTLPSRRIARVLFFMDDGEIYVVHGFIKKSQATPAADLDLARARMKEVKP</sequence>